<dbReference type="RefSeq" id="XP_016446158.1">
    <property type="nucleotide sequence ID" value="XM_016590672.2"/>
</dbReference>
<reference evidence="1" key="1">
    <citation type="journal article" date="2014" name="Nat. Commun.">
        <title>The tobacco genome sequence and its comparison with those of tomato and potato.</title>
        <authorList>
            <person name="Sierro N."/>
            <person name="Battey J.N."/>
            <person name="Ouadi S."/>
            <person name="Bakaher N."/>
            <person name="Bovet L."/>
            <person name="Willig A."/>
            <person name="Goepfert S."/>
            <person name="Peitsch M.C."/>
            <person name="Ivanov N.V."/>
        </authorList>
    </citation>
    <scope>NUCLEOTIDE SEQUENCE [LARGE SCALE GENOMIC DNA]</scope>
</reference>
<dbReference type="RefSeq" id="XP_016446158.1">
    <property type="nucleotide sequence ID" value="XM_016590672.1"/>
</dbReference>
<dbReference type="PaxDb" id="4097-A0A1S3Y1Q7"/>
<name>A0A1S3Y1Q7_TOBAC</name>
<organism evidence="1 2">
    <name type="scientific">Nicotiana tabacum</name>
    <name type="common">Common tobacco</name>
    <dbReference type="NCBI Taxonomy" id="4097"/>
    <lineage>
        <taxon>Eukaryota</taxon>
        <taxon>Viridiplantae</taxon>
        <taxon>Streptophyta</taxon>
        <taxon>Embryophyta</taxon>
        <taxon>Tracheophyta</taxon>
        <taxon>Spermatophyta</taxon>
        <taxon>Magnoliopsida</taxon>
        <taxon>eudicotyledons</taxon>
        <taxon>Gunneridae</taxon>
        <taxon>Pentapetalae</taxon>
        <taxon>asterids</taxon>
        <taxon>lamiids</taxon>
        <taxon>Solanales</taxon>
        <taxon>Solanaceae</taxon>
        <taxon>Nicotianoideae</taxon>
        <taxon>Nicotianeae</taxon>
        <taxon>Nicotiana</taxon>
    </lineage>
</organism>
<accession>A0A1S3Y1Q7</accession>
<dbReference type="GeneID" id="107771322"/>
<sequence>MLKFEMLCHEVRLRKALDEEKTLRRLHDEREVELAYLQCELQKKMEGLEHLRDKAGQAKHKYDELKAQADAQASTKEGALAKAFALEVQLRLAHDNSLVQKDTIAKLETELSKIRAEIVDA</sequence>
<proteinExistence type="predicted"/>
<dbReference type="SMR" id="A0A1S3Y1Q7"/>
<dbReference type="Proteomes" id="UP000790787">
    <property type="component" value="Chromosome 22"/>
</dbReference>
<keyword evidence="1" id="KW-1185">Reference proteome</keyword>
<dbReference type="KEGG" id="nta:107771322"/>
<evidence type="ECO:0000313" key="2">
    <source>
        <dbReference type="RefSeq" id="XP_016446158.1"/>
    </source>
</evidence>
<protein>
    <submittedName>
        <fullName evidence="2">Uncharacterized protein LOC107771322</fullName>
    </submittedName>
</protein>
<dbReference type="AlphaFoldDB" id="A0A1S3Y1Q7"/>
<evidence type="ECO:0000313" key="1">
    <source>
        <dbReference type="Proteomes" id="UP000790787"/>
    </source>
</evidence>
<gene>
    <name evidence="2" type="primary">LOC107771322</name>
</gene>
<reference evidence="2" key="2">
    <citation type="submission" date="2025-08" db="UniProtKB">
        <authorList>
            <consortium name="RefSeq"/>
        </authorList>
    </citation>
    <scope>IDENTIFICATION</scope>
    <source>
        <tissue evidence="2">Leaf</tissue>
    </source>
</reference>